<name>A0A1Y1SG78_9GAMM</name>
<evidence type="ECO:0000313" key="3">
    <source>
        <dbReference type="EMBL" id="ORE87532.1"/>
    </source>
</evidence>
<dbReference type="Pfam" id="PF12705">
    <property type="entry name" value="PDDEXK_1"/>
    <property type="match status" value="1"/>
</dbReference>
<keyword evidence="4" id="KW-1185">Reference proteome</keyword>
<feature type="domain" description="PD-(D/E)XK endonuclease-like" evidence="2">
    <location>
        <begin position="598"/>
        <end position="787"/>
    </location>
</feature>
<protein>
    <recommendedName>
        <fullName evidence="2">PD-(D/E)XK endonuclease-like domain-containing protein</fullName>
    </recommendedName>
</protein>
<dbReference type="STRING" id="1317117.ATO7_10832"/>
<dbReference type="EMBL" id="AQQV01000002">
    <property type="protein sequence ID" value="ORE87532.1"/>
    <property type="molecule type" value="Genomic_DNA"/>
</dbReference>
<dbReference type="SUPFAM" id="SSF52540">
    <property type="entry name" value="P-loop containing nucleoside triphosphate hydrolases"/>
    <property type="match status" value="1"/>
</dbReference>
<organism evidence="3 4">
    <name type="scientific">Oceanococcus atlanticus</name>
    <dbReference type="NCBI Taxonomy" id="1317117"/>
    <lineage>
        <taxon>Bacteria</taxon>
        <taxon>Pseudomonadati</taxon>
        <taxon>Pseudomonadota</taxon>
        <taxon>Gammaproteobacteria</taxon>
        <taxon>Chromatiales</taxon>
        <taxon>Oceanococcaceae</taxon>
        <taxon>Oceanococcus</taxon>
    </lineage>
</organism>
<dbReference type="RefSeq" id="WP_083561755.1">
    <property type="nucleotide sequence ID" value="NZ_AQQV01000002.1"/>
</dbReference>
<evidence type="ECO:0000313" key="4">
    <source>
        <dbReference type="Proteomes" id="UP000192342"/>
    </source>
</evidence>
<sequence length="869" mass="98805">MPSDLTLTASETQARALRRSHNLRARDHGATVWLAPQILSLDQYLRQRWLASWPAEQLLSASQELCLWHDAVDVSLRADSTQEAPLIGQRTLARQFMQTALLASRWSIDPTQGPLWTAEQKLFRAAFLYVEAQLKARSAISLRQLPQAFIDGLNNATIDAPPQLDWRPLPGVPLPYQGHVLHALRERGCTIQTTAPQTSAPPALQCMTSADDEAMWLSLGQRLLQRLGDNPQQTLLVAVPRLDDTLQQRISSAWQQIFATEMLSDDCSGNTPLWGFQRSPSLAQHPAVDLALKILELKSRDNRFQTFSNMLLHPLLFRGQWRDNCATMEVRLRNQGTRHDIGNLLRQCPDDAPDDLREHLQQLYEAVQAAPGRARALDWLSHWRRCWLAVGYHTSGAEWPLREEFDQVLLEFAGLDASLGDISQNEATAWLTQICQRQRYQPEGARDAPIQVCELSDALDQAPDHLYMADMHARAWPPPARPDPFLRLEDQISAGLPMASANGQLQHARDIWQALLKQHPHAQIWCPLSNSQGAECHPSPLISGSWTTAERPRQGVERKAAQWPENDPAPPLSSTRQRAQTGAVSIVQAQAHGGFFAFARHRLKLRALERPLEGLSPLAQGNWIHHVLQTFWQQHRCQSALLALDDTALLADLTPRVAAGASDFVPLGRYGRQLQAAESDRVLRCCFNWLTHEKRRRDDFEVMYCEASLDDRIGPLEFRMRIDRIDRCLTPHGPRYLVIDYKTGDGLEERFWRTHQFYEPQLPLYATSDRLVELDVPHVDGICFAQVDETHPAFIASLNWRRKLIEDDTKTFHVDWEDILQDWRTRLSELVGAFCTGSVEYDANQDYRRRYPVADLLTLIDQANEDDDA</sequence>
<comment type="caution">
    <text evidence="3">The sequence shown here is derived from an EMBL/GenBank/DDBJ whole genome shotgun (WGS) entry which is preliminary data.</text>
</comment>
<evidence type="ECO:0000256" key="1">
    <source>
        <dbReference type="SAM" id="MobiDB-lite"/>
    </source>
</evidence>
<dbReference type="AlphaFoldDB" id="A0A1Y1SG78"/>
<dbReference type="OrthoDB" id="9761147at2"/>
<feature type="region of interest" description="Disordered" evidence="1">
    <location>
        <begin position="548"/>
        <end position="575"/>
    </location>
</feature>
<dbReference type="NCBIfam" id="TIGR03623">
    <property type="entry name" value="probable DNA repair protein"/>
    <property type="match status" value="1"/>
</dbReference>
<proteinExistence type="predicted"/>
<gene>
    <name evidence="3" type="ORF">ATO7_10832</name>
</gene>
<accession>A0A1Y1SG78</accession>
<dbReference type="InterPro" id="IPR019925">
    <property type="entry name" value="DNA_repair_protein_predicted"/>
</dbReference>
<feature type="compositionally biased region" description="Basic and acidic residues" evidence="1">
    <location>
        <begin position="550"/>
        <end position="560"/>
    </location>
</feature>
<dbReference type="InterPro" id="IPR038726">
    <property type="entry name" value="PDDEXK_AddAB-type"/>
</dbReference>
<dbReference type="Proteomes" id="UP000192342">
    <property type="component" value="Unassembled WGS sequence"/>
</dbReference>
<evidence type="ECO:0000259" key="2">
    <source>
        <dbReference type="Pfam" id="PF12705"/>
    </source>
</evidence>
<reference evidence="3 4" key="1">
    <citation type="submission" date="2013-04" db="EMBL/GenBank/DDBJ databases">
        <title>Oceanococcus atlanticus 22II-S10r2 Genome Sequencing.</title>
        <authorList>
            <person name="Lai Q."/>
            <person name="Li G."/>
            <person name="Shao Z."/>
        </authorList>
    </citation>
    <scope>NUCLEOTIDE SEQUENCE [LARGE SCALE GENOMIC DNA]</scope>
    <source>
        <strain evidence="3 4">22II-S10r2</strain>
    </source>
</reference>
<dbReference type="InterPro" id="IPR027417">
    <property type="entry name" value="P-loop_NTPase"/>
</dbReference>